<dbReference type="InterPro" id="IPR013840">
    <property type="entry name" value="DNAligase_N"/>
</dbReference>
<dbReference type="RefSeq" id="WP_102245408.1">
    <property type="nucleotide sequence ID" value="NZ_CP025704.1"/>
</dbReference>
<keyword evidence="9 11" id="KW-0234">DNA repair</keyword>
<comment type="similarity">
    <text evidence="11">Belongs to the NAD-dependent DNA ligase family. LigA subfamily.</text>
</comment>
<evidence type="ECO:0000256" key="1">
    <source>
        <dbReference type="ARBA" id="ARBA00004067"/>
    </source>
</evidence>
<dbReference type="NCBIfam" id="NF005932">
    <property type="entry name" value="PRK07956.1"/>
    <property type="match status" value="1"/>
</dbReference>
<dbReference type="SUPFAM" id="SSF56091">
    <property type="entry name" value="DNA ligase/mRNA capping enzyme, catalytic domain"/>
    <property type="match status" value="1"/>
</dbReference>
<organism evidence="12 13">
    <name type="scientific">Bacteriovorax stolpii</name>
    <name type="common">Bdellovibrio stolpii</name>
    <dbReference type="NCBI Taxonomy" id="960"/>
    <lineage>
        <taxon>Bacteria</taxon>
        <taxon>Pseudomonadati</taxon>
        <taxon>Bdellovibrionota</taxon>
        <taxon>Bacteriovoracia</taxon>
        <taxon>Bacteriovoracales</taxon>
        <taxon>Bacteriovoracaceae</taxon>
        <taxon>Bacteriovorax</taxon>
    </lineage>
</organism>
<feature type="binding site" evidence="11">
    <location>
        <begin position="27"/>
        <end position="31"/>
    </location>
    <ligand>
        <name>NAD(+)</name>
        <dbReference type="ChEBI" id="CHEBI:57540"/>
    </ligand>
</feature>
<name>A0A2K9NX94_BACTC</name>
<keyword evidence="13" id="KW-1185">Reference proteome</keyword>
<accession>A0A2K9NX94</accession>
<feature type="binding site" evidence="11">
    <location>
        <position position="376"/>
    </location>
    <ligand>
        <name>Zn(2+)</name>
        <dbReference type="ChEBI" id="CHEBI:29105"/>
    </ligand>
</feature>
<dbReference type="Gene3D" id="2.40.50.140">
    <property type="entry name" value="Nucleic acid-binding proteins"/>
    <property type="match status" value="1"/>
</dbReference>
<feature type="binding site" evidence="11">
    <location>
        <position position="283"/>
    </location>
    <ligand>
        <name>NAD(+)</name>
        <dbReference type="ChEBI" id="CHEBI:57540"/>
    </ligand>
</feature>
<dbReference type="PROSITE" id="PS50172">
    <property type="entry name" value="BRCT"/>
    <property type="match status" value="1"/>
</dbReference>
<dbReference type="SMART" id="SM00532">
    <property type="entry name" value="LIGANc"/>
    <property type="match status" value="1"/>
</dbReference>
<feature type="binding site" evidence="11">
    <location>
        <begin position="68"/>
        <end position="69"/>
    </location>
    <ligand>
        <name>NAD(+)</name>
        <dbReference type="ChEBI" id="CHEBI:57540"/>
    </ligand>
</feature>
<feature type="binding site" evidence="11">
    <location>
        <position position="389"/>
    </location>
    <ligand>
        <name>Zn(2+)</name>
        <dbReference type="ChEBI" id="CHEBI:29105"/>
    </ligand>
</feature>
<dbReference type="PIRSF" id="PIRSF001604">
    <property type="entry name" value="LigA"/>
    <property type="match status" value="1"/>
</dbReference>
<dbReference type="Gene3D" id="1.10.287.610">
    <property type="entry name" value="Helix hairpin bin"/>
    <property type="match status" value="1"/>
</dbReference>
<evidence type="ECO:0000256" key="3">
    <source>
        <dbReference type="ARBA" id="ARBA00022705"/>
    </source>
</evidence>
<dbReference type="SUPFAM" id="SSF50249">
    <property type="entry name" value="Nucleic acid-binding proteins"/>
    <property type="match status" value="1"/>
</dbReference>
<dbReference type="Gene3D" id="1.10.150.20">
    <property type="entry name" value="5' to 3' exonuclease, C-terminal subdomain"/>
    <property type="match status" value="1"/>
</dbReference>
<comment type="cofactor">
    <cofactor evidence="11">
        <name>Mg(2+)</name>
        <dbReference type="ChEBI" id="CHEBI:18420"/>
    </cofactor>
    <cofactor evidence="11">
        <name>Mn(2+)</name>
        <dbReference type="ChEBI" id="CHEBI:29035"/>
    </cofactor>
</comment>
<evidence type="ECO:0000313" key="12">
    <source>
        <dbReference type="EMBL" id="AUO00121.1"/>
    </source>
</evidence>
<keyword evidence="3 11" id="KW-0235">DNA replication</keyword>
<keyword evidence="11" id="KW-0464">Manganese</keyword>
<evidence type="ECO:0000256" key="10">
    <source>
        <dbReference type="ARBA" id="ARBA00034005"/>
    </source>
</evidence>
<dbReference type="Pfam" id="PF01653">
    <property type="entry name" value="DNA_ligase_aden"/>
    <property type="match status" value="1"/>
</dbReference>
<comment type="function">
    <text evidence="1 11">DNA ligase that catalyzes the formation of phosphodiester linkages between 5'-phosphoryl and 3'-hydroxyl groups in double-stranded DNA using NAD as a coenzyme and as the energy source for the reaction. It is essential for DNA replication and repair of damaged DNA.</text>
</comment>
<dbReference type="SUPFAM" id="SSF52113">
    <property type="entry name" value="BRCT domain"/>
    <property type="match status" value="1"/>
</dbReference>
<dbReference type="InterPro" id="IPR001357">
    <property type="entry name" value="BRCT_dom"/>
</dbReference>
<dbReference type="InterPro" id="IPR012340">
    <property type="entry name" value="NA-bd_OB-fold"/>
</dbReference>
<dbReference type="PROSITE" id="PS01055">
    <property type="entry name" value="DNA_LIGASE_N1"/>
    <property type="match status" value="1"/>
</dbReference>
<dbReference type="Gene3D" id="3.30.470.30">
    <property type="entry name" value="DNA ligase/mRNA capping enzyme"/>
    <property type="match status" value="1"/>
</dbReference>
<dbReference type="Pfam" id="PF03120">
    <property type="entry name" value="OB_DNA_ligase"/>
    <property type="match status" value="1"/>
</dbReference>
<evidence type="ECO:0000256" key="8">
    <source>
        <dbReference type="ARBA" id="ARBA00023027"/>
    </source>
</evidence>
<evidence type="ECO:0000256" key="2">
    <source>
        <dbReference type="ARBA" id="ARBA00022598"/>
    </source>
</evidence>
<comment type="catalytic activity">
    <reaction evidence="10 11">
        <text>NAD(+) + (deoxyribonucleotide)n-3'-hydroxyl + 5'-phospho-(deoxyribonucleotide)m = (deoxyribonucleotide)n+m + AMP + beta-nicotinamide D-nucleotide.</text>
        <dbReference type="EC" id="6.5.1.2"/>
    </reaction>
</comment>
<dbReference type="InterPro" id="IPR010994">
    <property type="entry name" value="RuvA_2-like"/>
</dbReference>
<dbReference type="InterPro" id="IPR013839">
    <property type="entry name" value="DNAligase_adenylation"/>
</dbReference>
<dbReference type="InterPro" id="IPR018239">
    <property type="entry name" value="DNA_ligase_AS"/>
</dbReference>
<dbReference type="EMBL" id="CP025704">
    <property type="protein sequence ID" value="AUO00121.1"/>
    <property type="molecule type" value="Genomic_DNA"/>
</dbReference>
<keyword evidence="6 11" id="KW-0862">Zinc</keyword>
<evidence type="ECO:0000256" key="6">
    <source>
        <dbReference type="ARBA" id="ARBA00022833"/>
    </source>
</evidence>
<feature type="binding site" evidence="11">
    <location>
        <position position="113"/>
    </location>
    <ligand>
        <name>NAD(+)</name>
        <dbReference type="ChEBI" id="CHEBI:57540"/>
    </ligand>
</feature>
<dbReference type="InterPro" id="IPR004150">
    <property type="entry name" value="NAD_DNA_ligase_OB"/>
</dbReference>
<proteinExistence type="inferred from homology"/>
<keyword evidence="2 11" id="KW-0436">Ligase</keyword>
<gene>
    <name evidence="11" type="primary">ligA</name>
    <name evidence="12" type="ORF">C0V70_18815</name>
</gene>
<comment type="caution">
    <text evidence="11">Lacks conserved residue(s) required for the propagation of feature annotation.</text>
</comment>
<dbReference type="CDD" id="cd17748">
    <property type="entry name" value="BRCT_DNA_ligase_like"/>
    <property type="match status" value="1"/>
</dbReference>
<keyword evidence="4 11" id="KW-0479">Metal-binding</keyword>
<evidence type="ECO:0000256" key="4">
    <source>
        <dbReference type="ARBA" id="ARBA00022723"/>
    </source>
</evidence>
<sequence length="625" mass="70956">MSRIQKLESEIIKHKALYYQGRPEISDYDYDKLEDELKKLDPKNPVLNIVGTTTSASDKIKHDKKMLSLEKTYVIEDLVTWMGKEEILSTMKLDGISCSLIYQDGDLHLAKTRGDGTFGENITKKVMWINNVPKFINNKHKIEIRGELFCDEESFFKLSKEMTDIGLEKPTSQRNIVAGLMGRKENLELCRYIKFMAFDYISDEPIKKEEKKFEHLKEHGFLIPEVEIHTSKESLEDVIDRARHFMSEGDYQIDGLVFTYNSLALHEELGETSHHPRYKMAFKFQGESKTTTLKEIIWYVSRNGILTPVGEVEPVELSGAMISNVTLHNYGMVAANNLKSGDEIEIIRSGEVIPKFLSVVKSSKEKFVVPDHCPSCDSKVEIVDIRIFCRNDNCPGKNKEIILNFIQKIGIENLSGKRLEELINAKLVKTIPDLYRLEASDLMKLDKVKDKLSNKLIESIEKTKTVDLITFLSALGISGGAYNKCEKVVRGGFDSIKKIKNLSLEQLMKVESFAEKSATEFLTSIREKFDLIDELVDLGFEFTVEETRETAVTGMKICITGALSEKRPVVEDKIREGGGIVVSSVSKNTDILVTNETDPSSSKYKKALELKIKIITEAELLKMLK</sequence>
<reference evidence="12 13" key="1">
    <citation type="submission" date="2018-01" db="EMBL/GenBank/DDBJ databases">
        <title>Complete genome sequence of Bacteriovorax stolpii DSM12778.</title>
        <authorList>
            <person name="Tang B."/>
            <person name="Chang J."/>
        </authorList>
    </citation>
    <scope>NUCLEOTIDE SEQUENCE [LARGE SCALE GENOMIC DNA]</scope>
    <source>
        <strain evidence="12 13">DSM 12778</strain>
    </source>
</reference>
<dbReference type="Proteomes" id="UP000235584">
    <property type="component" value="Chromosome"/>
</dbReference>
<dbReference type="SUPFAM" id="SSF47781">
    <property type="entry name" value="RuvA domain 2-like"/>
    <property type="match status" value="1"/>
</dbReference>
<keyword evidence="8 11" id="KW-0520">NAD</keyword>
<feature type="active site" description="N6-AMP-lysine intermediate" evidence="11">
    <location>
        <position position="92"/>
    </location>
</feature>
<evidence type="ECO:0000256" key="9">
    <source>
        <dbReference type="ARBA" id="ARBA00023204"/>
    </source>
</evidence>
<keyword evidence="5 11" id="KW-0227">DNA damage</keyword>
<dbReference type="AlphaFoldDB" id="A0A2K9NX94"/>
<feature type="binding site" evidence="11">
    <location>
        <position position="394"/>
    </location>
    <ligand>
        <name>Zn(2+)</name>
        <dbReference type="ChEBI" id="CHEBI:29105"/>
    </ligand>
</feature>
<dbReference type="NCBIfam" id="TIGR00575">
    <property type="entry name" value="dnlj"/>
    <property type="match status" value="1"/>
</dbReference>
<dbReference type="GO" id="GO:0006281">
    <property type="term" value="P:DNA repair"/>
    <property type="evidence" value="ECO:0007669"/>
    <property type="project" value="UniProtKB-KW"/>
</dbReference>
<keyword evidence="7 11" id="KW-0460">Magnesium</keyword>
<dbReference type="KEGG" id="bsto:C0V70_18815"/>
<dbReference type="InterPro" id="IPR036420">
    <property type="entry name" value="BRCT_dom_sf"/>
</dbReference>
<feature type="binding site" evidence="11">
    <location>
        <position position="147"/>
    </location>
    <ligand>
        <name>NAD(+)</name>
        <dbReference type="ChEBI" id="CHEBI:57540"/>
    </ligand>
</feature>
<dbReference type="Gene3D" id="3.40.50.10190">
    <property type="entry name" value="BRCT domain"/>
    <property type="match status" value="1"/>
</dbReference>
<dbReference type="SMART" id="SM00292">
    <property type="entry name" value="BRCT"/>
    <property type="match status" value="1"/>
</dbReference>
<dbReference type="GO" id="GO:0006260">
    <property type="term" value="P:DNA replication"/>
    <property type="evidence" value="ECO:0007669"/>
    <property type="project" value="UniProtKB-KW"/>
</dbReference>
<evidence type="ECO:0000256" key="7">
    <source>
        <dbReference type="ARBA" id="ARBA00022842"/>
    </source>
</evidence>
<dbReference type="EC" id="6.5.1.2" evidence="11"/>
<feature type="binding site" evidence="11">
    <location>
        <position position="373"/>
    </location>
    <ligand>
        <name>Zn(2+)</name>
        <dbReference type="ChEBI" id="CHEBI:29105"/>
    </ligand>
</feature>
<evidence type="ECO:0000256" key="5">
    <source>
        <dbReference type="ARBA" id="ARBA00022763"/>
    </source>
</evidence>
<dbReference type="HAMAP" id="MF_01588">
    <property type="entry name" value="DNA_ligase_A"/>
    <property type="match status" value="1"/>
</dbReference>
<protein>
    <recommendedName>
        <fullName evidence="11">DNA ligase</fullName>
        <ecNumber evidence="11">6.5.1.2</ecNumber>
    </recommendedName>
    <alternativeName>
        <fullName evidence="11">Polydeoxyribonucleotide synthase [NAD(+)]</fullName>
    </alternativeName>
</protein>
<evidence type="ECO:0000256" key="11">
    <source>
        <dbReference type="HAMAP-Rule" id="MF_01588"/>
    </source>
</evidence>
<dbReference type="GO" id="GO:0046872">
    <property type="term" value="F:metal ion binding"/>
    <property type="evidence" value="ECO:0007669"/>
    <property type="project" value="UniProtKB-KW"/>
</dbReference>
<evidence type="ECO:0000313" key="13">
    <source>
        <dbReference type="Proteomes" id="UP000235584"/>
    </source>
</evidence>
<dbReference type="Pfam" id="PF00533">
    <property type="entry name" value="BRCT"/>
    <property type="match status" value="1"/>
</dbReference>
<dbReference type="InterPro" id="IPR001679">
    <property type="entry name" value="DNA_ligase"/>
</dbReference>
<dbReference type="GO" id="GO:0003911">
    <property type="term" value="F:DNA ligase (NAD+) activity"/>
    <property type="evidence" value="ECO:0007669"/>
    <property type="project" value="UniProtKB-UniRule"/>
</dbReference>